<evidence type="ECO:0000313" key="3">
    <source>
        <dbReference type="Proteomes" id="UP000192257"/>
    </source>
</evidence>
<reference evidence="2 3" key="1">
    <citation type="submission" date="2017-03" db="EMBL/GenBank/DDBJ databases">
        <title>An alternative strategy for trypanosome survival in the mammalian bloodstream revealed through genome and transcriptome analysis of the ubiquitous bovine parasite Trypanosoma (Megatrypanum) theileri.</title>
        <authorList>
            <person name="Kelly S."/>
            <person name="Ivens A."/>
            <person name="Mott A."/>
            <person name="O'Neill E."/>
            <person name="Emms D."/>
            <person name="Macleod O."/>
            <person name="Voorheis P."/>
            <person name="Matthews J."/>
            <person name="Matthews K."/>
            <person name="Carrington M."/>
        </authorList>
    </citation>
    <scope>NUCLEOTIDE SEQUENCE [LARGE SCALE GENOMIC DNA]</scope>
    <source>
        <strain evidence="2">Edinburgh</strain>
    </source>
</reference>
<dbReference type="PANTHER" id="PTHR34066">
    <property type="entry name" value="GROWTH FACTOR 2"/>
    <property type="match status" value="1"/>
</dbReference>
<keyword evidence="3" id="KW-1185">Reference proteome</keyword>
<organism evidence="2 3">
    <name type="scientific">Trypanosoma theileri</name>
    <dbReference type="NCBI Taxonomy" id="67003"/>
    <lineage>
        <taxon>Eukaryota</taxon>
        <taxon>Discoba</taxon>
        <taxon>Euglenozoa</taxon>
        <taxon>Kinetoplastea</taxon>
        <taxon>Metakinetoplastina</taxon>
        <taxon>Trypanosomatida</taxon>
        <taxon>Trypanosomatidae</taxon>
        <taxon>Trypanosoma</taxon>
    </lineage>
</organism>
<feature type="region of interest" description="Disordered" evidence="1">
    <location>
        <begin position="1"/>
        <end position="36"/>
    </location>
</feature>
<evidence type="ECO:0000313" key="2">
    <source>
        <dbReference type="EMBL" id="ORC92240.1"/>
    </source>
</evidence>
<comment type="caution">
    <text evidence="2">The sequence shown here is derived from an EMBL/GenBank/DDBJ whole genome shotgun (WGS) entry which is preliminary data.</text>
</comment>
<name>A0A1X0P736_9TRYP</name>
<dbReference type="Pfam" id="PF08576">
    <property type="entry name" value="DUF1764"/>
    <property type="match status" value="1"/>
</dbReference>
<feature type="compositionally biased region" description="Basic and acidic residues" evidence="1">
    <location>
        <begin position="81"/>
        <end position="95"/>
    </location>
</feature>
<feature type="compositionally biased region" description="Basic and acidic residues" evidence="1">
    <location>
        <begin position="53"/>
        <end position="69"/>
    </location>
</feature>
<protein>
    <submittedName>
        <fullName evidence="2">Uncharacterized protein</fullName>
    </submittedName>
</protein>
<dbReference type="RefSeq" id="XP_028886306.1">
    <property type="nucleotide sequence ID" value="XM_029022648.1"/>
</dbReference>
<evidence type="ECO:0000256" key="1">
    <source>
        <dbReference type="SAM" id="MobiDB-lite"/>
    </source>
</evidence>
<proteinExistence type="predicted"/>
<feature type="region of interest" description="Disordered" evidence="1">
    <location>
        <begin position="48"/>
        <end position="124"/>
    </location>
</feature>
<dbReference type="PANTHER" id="PTHR34066:SF1">
    <property type="entry name" value="DUF1764 FAMILY PROTEIN"/>
    <property type="match status" value="1"/>
</dbReference>
<dbReference type="AlphaFoldDB" id="A0A1X0P736"/>
<dbReference type="OrthoDB" id="266701at2759"/>
<dbReference type="Proteomes" id="UP000192257">
    <property type="component" value="Unassembled WGS sequence"/>
</dbReference>
<dbReference type="GeneID" id="39982428"/>
<dbReference type="EMBL" id="NBCO01000004">
    <property type="protein sequence ID" value="ORC92240.1"/>
    <property type="molecule type" value="Genomic_DNA"/>
</dbReference>
<sequence>MKRKAKKEQQLQNGSAVKSTTAAERKGNATVVINPKEDNDIAEIFGIIRKGKKQEGDNNNKKHNSKMDSKQNTTTNTPVEPRSDGLYRAPEKTLELSDAAFFDVPSQRRRGRGGKSSATAEISGDVLQREGVHRIITMEELQKITSSNPKAGTTPNCPFDCDCCF</sequence>
<dbReference type="VEuPathDB" id="TriTrypDB:TM35_000044540"/>
<accession>A0A1X0P736</accession>
<feature type="compositionally biased region" description="Polar residues" evidence="1">
    <location>
        <begin position="10"/>
        <end position="22"/>
    </location>
</feature>
<dbReference type="InterPro" id="IPR013885">
    <property type="entry name" value="DUF1764_euk"/>
</dbReference>
<gene>
    <name evidence="2" type="ORF">TM35_000044540</name>
</gene>